<dbReference type="RefSeq" id="WP_205008901.1">
    <property type="nucleotide sequence ID" value="NZ_JAFBEH010000004.1"/>
</dbReference>
<accession>A0ABS2PPY2</accession>
<gene>
    <name evidence="1" type="ORF">JOC28_000327</name>
</gene>
<name>A0ABS2PPY2_9STRE</name>
<protein>
    <recommendedName>
        <fullName evidence="3">Transcriptional regulator</fullName>
    </recommendedName>
</protein>
<evidence type="ECO:0000313" key="2">
    <source>
        <dbReference type="Proteomes" id="UP000697472"/>
    </source>
</evidence>
<keyword evidence="2" id="KW-1185">Reference proteome</keyword>
<sequence>MGERFWDNLTLILIEKEMTLVALCRRLFQGQYVYPSEFKRLYQTVRHYKSEKRIPQSQWVEQIVCILDLDYEDLFRRL</sequence>
<evidence type="ECO:0008006" key="3">
    <source>
        <dbReference type="Google" id="ProtNLM"/>
    </source>
</evidence>
<reference evidence="1 2" key="1">
    <citation type="submission" date="2021-01" db="EMBL/GenBank/DDBJ databases">
        <title>Genomic Encyclopedia of Type Strains, Phase IV (KMG-IV): sequencing the most valuable type-strain genomes for metagenomic binning, comparative biology and taxonomic classification.</title>
        <authorList>
            <person name="Goeker M."/>
        </authorList>
    </citation>
    <scope>NUCLEOTIDE SEQUENCE [LARGE SCALE GENOMIC DNA]</scope>
    <source>
        <strain evidence="1 2">DSM 27382</strain>
    </source>
</reference>
<dbReference type="EMBL" id="JAFBEH010000004">
    <property type="protein sequence ID" value="MBM7642035.1"/>
    <property type="molecule type" value="Genomic_DNA"/>
</dbReference>
<comment type="caution">
    <text evidence="1">The sequence shown here is derived from an EMBL/GenBank/DDBJ whole genome shotgun (WGS) entry which is preliminary data.</text>
</comment>
<dbReference type="Proteomes" id="UP000697472">
    <property type="component" value="Unassembled WGS sequence"/>
</dbReference>
<proteinExistence type="predicted"/>
<evidence type="ECO:0000313" key="1">
    <source>
        <dbReference type="EMBL" id="MBM7642035.1"/>
    </source>
</evidence>
<organism evidence="1 2">
    <name type="scientific">Streptococcus loxodontisalivarius</name>
    <dbReference type="NCBI Taxonomy" id="1349415"/>
    <lineage>
        <taxon>Bacteria</taxon>
        <taxon>Bacillati</taxon>
        <taxon>Bacillota</taxon>
        <taxon>Bacilli</taxon>
        <taxon>Lactobacillales</taxon>
        <taxon>Streptococcaceae</taxon>
        <taxon>Streptococcus</taxon>
    </lineage>
</organism>